<keyword evidence="2" id="KW-0732">Signal</keyword>
<dbReference type="EMBL" id="CALNXJ010000020">
    <property type="protein sequence ID" value="CAH3124638.1"/>
    <property type="molecule type" value="Genomic_DNA"/>
</dbReference>
<proteinExistence type="predicted"/>
<evidence type="ECO:0000256" key="1">
    <source>
        <dbReference type="SAM" id="MobiDB-lite"/>
    </source>
</evidence>
<evidence type="ECO:0000313" key="4">
    <source>
        <dbReference type="Proteomes" id="UP001159428"/>
    </source>
</evidence>
<feature type="compositionally biased region" description="Basic residues" evidence="1">
    <location>
        <begin position="70"/>
        <end position="91"/>
    </location>
</feature>
<feature type="region of interest" description="Disordered" evidence="1">
    <location>
        <begin position="53"/>
        <end position="91"/>
    </location>
</feature>
<feature type="compositionally biased region" description="Basic and acidic residues" evidence="1">
    <location>
        <begin position="55"/>
        <end position="69"/>
    </location>
</feature>
<reference evidence="3 4" key="1">
    <citation type="submission" date="2022-05" db="EMBL/GenBank/DDBJ databases">
        <authorList>
            <consortium name="Genoscope - CEA"/>
            <person name="William W."/>
        </authorList>
    </citation>
    <scope>NUCLEOTIDE SEQUENCE [LARGE SCALE GENOMIC DNA]</scope>
</reference>
<protein>
    <submittedName>
        <fullName evidence="3">Uncharacterized protein</fullName>
    </submittedName>
</protein>
<dbReference type="AlphaFoldDB" id="A0AAU9WTE4"/>
<dbReference type="Proteomes" id="UP001159428">
    <property type="component" value="Unassembled WGS sequence"/>
</dbReference>
<organism evidence="3 4">
    <name type="scientific">Pocillopora meandrina</name>
    <dbReference type="NCBI Taxonomy" id="46732"/>
    <lineage>
        <taxon>Eukaryota</taxon>
        <taxon>Metazoa</taxon>
        <taxon>Cnidaria</taxon>
        <taxon>Anthozoa</taxon>
        <taxon>Hexacorallia</taxon>
        <taxon>Scleractinia</taxon>
        <taxon>Astrocoeniina</taxon>
        <taxon>Pocilloporidae</taxon>
        <taxon>Pocillopora</taxon>
    </lineage>
</organism>
<evidence type="ECO:0000256" key="2">
    <source>
        <dbReference type="SAM" id="SignalP"/>
    </source>
</evidence>
<accession>A0AAU9WTE4</accession>
<sequence>MRQINRLLLLVSVGFILAKGFVLQDGENSTEIEKGVFDLKAAEAESFIEQSSLDAVKEDRYPQDGDSRGRQQKQRCRRQRRSCGRRSRRND</sequence>
<comment type="caution">
    <text evidence="3">The sequence shown here is derived from an EMBL/GenBank/DDBJ whole genome shotgun (WGS) entry which is preliminary data.</text>
</comment>
<feature type="signal peptide" evidence="2">
    <location>
        <begin position="1"/>
        <end position="18"/>
    </location>
</feature>
<gene>
    <name evidence="3" type="ORF">PMEA_00011407</name>
</gene>
<evidence type="ECO:0000313" key="3">
    <source>
        <dbReference type="EMBL" id="CAH3124638.1"/>
    </source>
</evidence>
<name>A0AAU9WTE4_9CNID</name>
<keyword evidence="4" id="KW-1185">Reference proteome</keyword>
<feature type="chain" id="PRO_5043549773" evidence="2">
    <location>
        <begin position="19"/>
        <end position="91"/>
    </location>
</feature>